<dbReference type="InterPro" id="IPR011545">
    <property type="entry name" value="DEAD/DEAH_box_helicase_dom"/>
</dbReference>
<evidence type="ECO:0000259" key="7">
    <source>
        <dbReference type="PROSITE" id="PS51194"/>
    </source>
</evidence>
<dbReference type="PROSITE" id="PS51194">
    <property type="entry name" value="HELICASE_CTER"/>
    <property type="match status" value="1"/>
</dbReference>
<dbReference type="InterPro" id="IPR027417">
    <property type="entry name" value="P-loop_NTPase"/>
</dbReference>
<feature type="domain" description="Helicase ATP-binding" evidence="6">
    <location>
        <begin position="105"/>
        <end position="279"/>
    </location>
</feature>
<dbReference type="PANTHER" id="PTHR47959">
    <property type="entry name" value="ATP-DEPENDENT RNA HELICASE RHLE-RELATED"/>
    <property type="match status" value="1"/>
</dbReference>
<protein>
    <submittedName>
        <fullName evidence="8">BMA-GLH-4, isoform a</fullName>
    </submittedName>
</protein>
<reference evidence="8" key="1">
    <citation type="journal article" date="2007" name="Science">
        <title>Draft genome of the filarial nematode parasite Brugia malayi.</title>
        <authorList>
            <person name="Ghedin E."/>
            <person name="Wang S."/>
            <person name="Spiro D."/>
            <person name="Caler E."/>
            <person name="Zhao Q."/>
            <person name="Crabtree J."/>
            <person name="Allen J.E."/>
            <person name="Delcher A.L."/>
            <person name="Guiliano D.B."/>
            <person name="Miranda-Saavedra D."/>
            <person name="Angiuoli S.V."/>
            <person name="Creasy T."/>
            <person name="Amedeo P."/>
            <person name="Haas B."/>
            <person name="El-Sayed N.M."/>
            <person name="Wortman J.R."/>
            <person name="Feldblyum T."/>
            <person name="Tallon L."/>
            <person name="Schatz M."/>
            <person name="Shumway M."/>
            <person name="Koo H."/>
            <person name="Salzberg S.L."/>
            <person name="Schobel S."/>
            <person name="Pertea M."/>
            <person name="Pop M."/>
            <person name="White O."/>
            <person name="Barton G.J."/>
            <person name="Carlow C.K."/>
            <person name="Crawford M.J."/>
            <person name="Daub J."/>
            <person name="Dimmic M.W."/>
            <person name="Estes C.F."/>
            <person name="Foster J.M."/>
            <person name="Ganatra M."/>
            <person name="Gregory W.F."/>
            <person name="Johnson N.M."/>
            <person name="Jin J."/>
            <person name="Komuniecki R."/>
            <person name="Korf I."/>
            <person name="Kumar S."/>
            <person name="Laney S."/>
            <person name="Li B.W."/>
            <person name="Li W."/>
            <person name="Lindblom T.H."/>
            <person name="Lustigman S."/>
            <person name="Ma D."/>
            <person name="Maina C.V."/>
            <person name="Martin D.M."/>
            <person name="McCarter J.P."/>
            <person name="McReynolds L."/>
            <person name="Mitreva M."/>
            <person name="Nutman T.B."/>
            <person name="Parkinson J."/>
            <person name="Peregrin-Alvarez J.M."/>
            <person name="Poole C."/>
            <person name="Ren Q."/>
            <person name="Saunders L."/>
            <person name="Sluder A.E."/>
            <person name="Smith K."/>
            <person name="Stanke M."/>
            <person name="Unnasch T.R."/>
            <person name="Ware J."/>
            <person name="Wei A.D."/>
            <person name="Weil G."/>
            <person name="Williams D.J."/>
            <person name="Zhang Y."/>
            <person name="Williams S.A."/>
            <person name="Fraser-Liggett C."/>
            <person name="Slatko B."/>
            <person name="Blaxter M.L."/>
            <person name="Scott A.L."/>
        </authorList>
    </citation>
    <scope>NUCLEOTIDE SEQUENCE</scope>
    <source>
        <strain evidence="8">FR3</strain>
    </source>
</reference>
<dbReference type="SUPFAM" id="SSF52540">
    <property type="entry name" value="P-loop containing nucleoside triphosphate hydrolases"/>
    <property type="match status" value="1"/>
</dbReference>
<dbReference type="GO" id="GO:0005829">
    <property type="term" value="C:cytosol"/>
    <property type="evidence" value="ECO:0007669"/>
    <property type="project" value="TreeGrafter"/>
</dbReference>
<reference evidence="8" key="2">
    <citation type="submission" date="2012-12" db="EMBL/GenBank/DDBJ databases">
        <authorList>
            <consortium name="WormBase Consortium"/>
            <person name="Ghedin E."/>
            <person name="Paulini M."/>
        </authorList>
    </citation>
    <scope>NUCLEOTIDE SEQUENCE</scope>
    <source>
        <strain evidence="8">FR3</strain>
    </source>
</reference>
<comment type="similarity">
    <text evidence="5">Belongs to the DEAD box helicase family.</text>
</comment>
<evidence type="ECO:0000256" key="4">
    <source>
        <dbReference type="ARBA" id="ARBA00022840"/>
    </source>
</evidence>
<evidence type="ECO:0000256" key="1">
    <source>
        <dbReference type="ARBA" id="ARBA00022741"/>
    </source>
</evidence>
<keyword evidence="3 5" id="KW-0347">Helicase</keyword>
<keyword evidence="1 5" id="KW-0547">Nucleotide-binding</keyword>
<keyword evidence="4 5" id="KW-0067">ATP-binding</keyword>
<dbReference type="PANTHER" id="PTHR47959:SF1">
    <property type="entry name" value="ATP-DEPENDENT RNA HELICASE DBPA"/>
    <property type="match status" value="1"/>
</dbReference>
<dbReference type="InterPro" id="IPR000629">
    <property type="entry name" value="RNA-helicase_DEAD-box_CS"/>
</dbReference>
<dbReference type="CDD" id="cd18787">
    <property type="entry name" value="SF2_C_DEAD"/>
    <property type="match status" value="1"/>
</dbReference>
<evidence type="ECO:0000313" key="9">
    <source>
        <dbReference type="WormBase" id="Bm10578a"/>
    </source>
</evidence>
<dbReference type="InterPro" id="IPR050079">
    <property type="entry name" value="DEAD_box_RNA_helicase"/>
</dbReference>
<organism evidence="8">
    <name type="scientific">Brugia malayi</name>
    <name type="common">Filarial nematode worm</name>
    <dbReference type="NCBI Taxonomy" id="6279"/>
    <lineage>
        <taxon>Eukaryota</taxon>
        <taxon>Metazoa</taxon>
        <taxon>Ecdysozoa</taxon>
        <taxon>Nematoda</taxon>
        <taxon>Chromadorea</taxon>
        <taxon>Rhabditida</taxon>
        <taxon>Spirurina</taxon>
        <taxon>Spiruromorpha</taxon>
        <taxon>Filarioidea</taxon>
        <taxon>Onchocercidae</taxon>
        <taxon>Brugia</taxon>
    </lineage>
</organism>
<proteinExistence type="inferred from homology"/>
<evidence type="ECO:0000313" key="8">
    <source>
        <dbReference type="EMBL" id="CDP98760.1"/>
    </source>
</evidence>
<dbReference type="SMART" id="SM00487">
    <property type="entry name" value="DEXDc"/>
    <property type="match status" value="1"/>
</dbReference>
<dbReference type="InterPro" id="IPR044742">
    <property type="entry name" value="DEAD/DEAH_RhlB"/>
</dbReference>
<accession>A0A1I9G3X7</accession>
<evidence type="ECO:0000256" key="3">
    <source>
        <dbReference type="ARBA" id="ARBA00022806"/>
    </source>
</evidence>
<dbReference type="InterPro" id="IPR014001">
    <property type="entry name" value="Helicase_ATP-bd"/>
</dbReference>
<feature type="domain" description="Helicase C-terminal" evidence="7">
    <location>
        <begin position="310"/>
        <end position="461"/>
    </location>
</feature>
<dbReference type="SMART" id="SM00490">
    <property type="entry name" value="HELICc"/>
    <property type="match status" value="1"/>
</dbReference>
<dbReference type="GO" id="GO:0005524">
    <property type="term" value="F:ATP binding"/>
    <property type="evidence" value="ECO:0007669"/>
    <property type="project" value="UniProtKB-KW"/>
</dbReference>
<dbReference type="Pfam" id="PF00270">
    <property type="entry name" value="DEAD"/>
    <property type="match status" value="1"/>
</dbReference>
<dbReference type="PROSITE" id="PS00039">
    <property type="entry name" value="DEAD_ATP_HELICASE"/>
    <property type="match status" value="1"/>
</dbReference>
<dbReference type="GO" id="GO:0043186">
    <property type="term" value="C:P granule"/>
    <property type="evidence" value="ECO:0007669"/>
    <property type="project" value="UniProtKB-ARBA"/>
</dbReference>
<dbReference type="GO" id="GO:0016787">
    <property type="term" value="F:hydrolase activity"/>
    <property type="evidence" value="ECO:0007669"/>
    <property type="project" value="UniProtKB-KW"/>
</dbReference>
<dbReference type="Pfam" id="PF00271">
    <property type="entry name" value="Helicase_C"/>
    <property type="match status" value="1"/>
</dbReference>
<dbReference type="PROSITE" id="PS51192">
    <property type="entry name" value="HELICASE_ATP_BIND_1"/>
    <property type="match status" value="1"/>
</dbReference>
<dbReference type="GO" id="GO:0003676">
    <property type="term" value="F:nucleic acid binding"/>
    <property type="evidence" value="ECO:0007669"/>
    <property type="project" value="InterPro"/>
</dbReference>
<dbReference type="WormBase" id="Bm10578a">
    <property type="protein sequence ID" value="BM42165"/>
    <property type="gene ID" value="WBGene00230839"/>
</dbReference>
<dbReference type="Gene3D" id="3.40.50.300">
    <property type="entry name" value="P-loop containing nucleotide triphosphate hydrolases"/>
    <property type="match status" value="2"/>
</dbReference>
<gene>
    <name evidence="8" type="primary">Bma-glh-4</name>
    <name evidence="9" type="ORF">Bm10578</name>
    <name evidence="8" type="ORF">BM_Bm10578</name>
</gene>
<name>A0A1I9G3X7_BRUMA</name>
<evidence type="ECO:0000259" key="6">
    <source>
        <dbReference type="PROSITE" id="PS51192"/>
    </source>
</evidence>
<keyword evidence="2 5" id="KW-0378">Hydrolase</keyword>
<dbReference type="GO" id="GO:0003724">
    <property type="term" value="F:RNA helicase activity"/>
    <property type="evidence" value="ECO:0007669"/>
    <property type="project" value="TreeGrafter"/>
</dbReference>
<dbReference type="EMBL" id="LN856998">
    <property type="protein sequence ID" value="CDP98760.1"/>
    <property type="molecule type" value="Genomic_DNA"/>
</dbReference>
<evidence type="ECO:0000256" key="5">
    <source>
        <dbReference type="RuleBase" id="RU000492"/>
    </source>
</evidence>
<dbReference type="AlphaFoldDB" id="A0A1I9G3X7"/>
<dbReference type="CDD" id="cd00268">
    <property type="entry name" value="DEADc"/>
    <property type="match status" value="1"/>
</dbReference>
<sequence length="494" mass="56184">MFVSESVACNSIGDFASVWVQRYDSKYGCHKDEITGRFVRNNSEASSNAQKFGEDRGPYIVEKKENVNKNRRPEAGHYLNYLLKEDFVMNGPGENISVVKSVCFDVIGHAITGSGKTAAFLIPVINYISTQKSRTEYGWNTYPYCIVVSPTKELAEQLYEDTLAFSVGLNCVTVVSFGEIPRKDSIARIKEGCDIFICTVGRLCDYLQNKILDLRCLHFLVFDEADKLLQMEGFYHDLIENLLPKCHEIPNLRKMLFSATDYNDLAELKGECLMPNATKVVVGTLNSVNPFIEQRVLKVEVHEKRDALLNLMQEIYLKRDDNSPPKIIIFVNTKRFASVIACYLSLKGYKAYPIHANLTAKLRREAIEALQSSDCHILVSTDVAARGLDIKGISHIINYEIPRPESFLSYVHRVGRTGRVGNVGRATTFFAQSVDHGMALELYRWLKMNKQEIPVFLLEEVERQISIEDLQRKTREKYEKALYESYVESSDGEI</sequence>
<dbReference type="InterPro" id="IPR001650">
    <property type="entry name" value="Helicase_C-like"/>
</dbReference>
<dbReference type="OMA" id="CDIFICT"/>
<evidence type="ECO:0000256" key="2">
    <source>
        <dbReference type="ARBA" id="ARBA00022801"/>
    </source>
</evidence>